<dbReference type="SUPFAM" id="SSF69318">
    <property type="entry name" value="Integrin alpha N-terminal domain"/>
    <property type="match status" value="2"/>
</dbReference>
<dbReference type="SUPFAM" id="SSF51120">
    <property type="entry name" value="beta-Roll"/>
    <property type="match status" value="2"/>
</dbReference>
<dbReference type="PANTHER" id="PTHR23221">
    <property type="entry name" value="GLYCOSYLPHOSPHATIDYLINOSITOL PHOSPHOLIPASE D"/>
    <property type="match status" value="1"/>
</dbReference>
<dbReference type="Pfam" id="PF01839">
    <property type="entry name" value="FG-GAP"/>
    <property type="match status" value="5"/>
</dbReference>
<name>A0ABR9UYB8_9CHRO</name>
<sequence>MATIQGTSGNDTLSGTQNDDTLFGFAGDDLLLGRGGNDVLYGGRRKDTLRGGNGDDTLYGGLGNDVLYGGNGNDTLYGGAGNDWLYGGDGNNTLYGGVGNDTLYGGYYGEDFFYGGQGDDTYIVYNPNTQIIEAPNSGIDTVIFDSGISSYELNANVENLTIADETYDVSGIGNNLDNTITGNSFSNVLRGKARNDLLIGNAGNDILIGTDGTVGDKDTLTGGSGRDTFMLGNTTTVFYDDRNTTSAGLNDYALITDFNIDDFIRLNGKRTDYFLSASSGEDNLLAGTAIFRKVNGEVDELIAIIQGSSSLSLNGNYFKFTNDEFNLSTLNGNNGFVINGVAARDRSGGSVSNAGDVNGDGFDDLIVGAYDANRIGRFGTGASYVVFGKASGFDANLDLATLDGSNGFAINGINELDSSGSSVSNAGDVNGDGVADLIIGAPRGNIDTGASYVIFGKPTGFSAINLATLNGSNGFAINGSYGGNGFGSSVSGAGDINGDGFDDLIIAETGGKGSGVSYVVLGKASGFSANFDLALDGSNSFVILPVDSSSYGSRSSLSSAISNAGDINGDGFDDIVVTGYFADYGQYTSQSYVIFGKASEFTGSFNVATLDGNNGFAINGATENVSNAGDVNGDGFDDLIVNRSFAASVGQYASQSYVIFGKPSDFDANFDLATLDGSNGFVINDIDVGYFSRRSVSSAGDVNADGFDDLIISDANANSNDQIRAGKSYVIFGKASGFDADFDLGTLNSSNGFVINGINTYSLLQVYEVQ</sequence>
<dbReference type="PRINTS" id="PR00313">
    <property type="entry name" value="CABNDNGRPT"/>
</dbReference>
<organism evidence="5 6">
    <name type="scientific">Gloeocapsopsis crepidinum LEGE 06123</name>
    <dbReference type="NCBI Taxonomy" id="588587"/>
    <lineage>
        <taxon>Bacteria</taxon>
        <taxon>Bacillati</taxon>
        <taxon>Cyanobacteriota</taxon>
        <taxon>Cyanophyceae</taxon>
        <taxon>Oscillatoriophycideae</taxon>
        <taxon>Chroococcales</taxon>
        <taxon>Chroococcaceae</taxon>
        <taxon>Gloeocapsopsis</taxon>
    </lineage>
</organism>
<dbReference type="Pfam" id="PF00353">
    <property type="entry name" value="HemolysinCabind"/>
    <property type="match status" value="6"/>
</dbReference>
<dbReference type="InterPro" id="IPR000413">
    <property type="entry name" value="Integrin_alpha"/>
</dbReference>
<dbReference type="Gene3D" id="2.150.10.10">
    <property type="entry name" value="Serralysin-like metalloprotease, C-terminal"/>
    <property type="match status" value="2"/>
</dbReference>
<dbReference type="Proteomes" id="UP000651156">
    <property type="component" value="Unassembled WGS sequence"/>
</dbReference>
<keyword evidence="1" id="KW-0732">Signal</keyword>
<dbReference type="PANTHER" id="PTHR23221:SF7">
    <property type="entry name" value="PHOSPHATIDYLINOSITOL-GLYCAN-SPECIFIC PHOSPHOLIPASE D"/>
    <property type="match status" value="1"/>
</dbReference>
<reference evidence="5 6" key="1">
    <citation type="submission" date="2020-10" db="EMBL/GenBank/DDBJ databases">
        <authorList>
            <person name="Castelo-Branco R."/>
            <person name="Eusebio N."/>
            <person name="Adriana R."/>
            <person name="Vieira A."/>
            <person name="Brugerolle De Fraissinette N."/>
            <person name="Rezende De Castro R."/>
            <person name="Schneider M.P."/>
            <person name="Vasconcelos V."/>
            <person name="Leao P.N."/>
        </authorList>
    </citation>
    <scope>NUCLEOTIDE SEQUENCE [LARGE SCALE GENOMIC DNA]</scope>
    <source>
        <strain evidence="5 6">LEGE 06123</strain>
    </source>
</reference>
<dbReference type="PROSITE" id="PS51470">
    <property type="entry name" value="FG_GAP"/>
    <property type="match status" value="2"/>
</dbReference>
<gene>
    <name evidence="5" type="ORF">IQ230_23870</name>
</gene>
<dbReference type="EMBL" id="JADEWN010000087">
    <property type="protein sequence ID" value="MBE9193324.1"/>
    <property type="molecule type" value="Genomic_DNA"/>
</dbReference>
<dbReference type="RefSeq" id="WP_193934710.1">
    <property type="nucleotide sequence ID" value="NZ_CAWPMZ010000136.1"/>
</dbReference>
<evidence type="ECO:0000313" key="5">
    <source>
        <dbReference type="EMBL" id="MBE9193324.1"/>
    </source>
</evidence>
<evidence type="ECO:0000256" key="2">
    <source>
        <dbReference type="ARBA" id="ARBA00022737"/>
    </source>
</evidence>
<evidence type="ECO:0000256" key="4">
    <source>
        <dbReference type="ARBA" id="ARBA00023180"/>
    </source>
</evidence>
<dbReference type="InterPro" id="IPR011049">
    <property type="entry name" value="Serralysin-like_metalloprot_C"/>
</dbReference>
<dbReference type="PROSITE" id="PS00330">
    <property type="entry name" value="HEMOLYSIN_CALCIUM"/>
    <property type="match status" value="1"/>
</dbReference>
<dbReference type="InterPro" id="IPR001343">
    <property type="entry name" value="Hemolysn_Ca-bd"/>
</dbReference>
<evidence type="ECO:0000256" key="3">
    <source>
        <dbReference type="ARBA" id="ARBA00022801"/>
    </source>
</evidence>
<dbReference type="InterPro" id="IPR013517">
    <property type="entry name" value="FG-GAP"/>
</dbReference>
<keyword evidence="6" id="KW-1185">Reference proteome</keyword>
<keyword evidence="4" id="KW-0325">Glycoprotein</keyword>
<comment type="caution">
    <text evidence="5">The sequence shown here is derived from an EMBL/GenBank/DDBJ whole genome shotgun (WGS) entry which is preliminary data.</text>
</comment>
<proteinExistence type="predicted"/>
<dbReference type="PRINTS" id="PR01185">
    <property type="entry name" value="INTEGRINA"/>
</dbReference>
<evidence type="ECO:0000313" key="6">
    <source>
        <dbReference type="Proteomes" id="UP000651156"/>
    </source>
</evidence>
<evidence type="ECO:0000256" key="1">
    <source>
        <dbReference type="ARBA" id="ARBA00022729"/>
    </source>
</evidence>
<protein>
    <submittedName>
        <fullName evidence="5">FG-GAP repeat protein</fullName>
    </submittedName>
</protein>
<dbReference type="SMART" id="SM00191">
    <property type="entry name" value="Int_alpha"/>
    <property type="match status" value="6"/>
</dbReference>
<keyword evidence="2" id="KW-0677">Repeat</keyword>
<dbReference type="InterPro" id="IPR028994">
    <property type="entry name" value="Integrin_alpha_N"/>
</dbReference>
<dbReference type="InterPro" id="IPR013519">
    <property type="entry name" value="Int_alpha_beta-p"/>
</dbReference>
<dbReference type="Gene3D" id="2.130.10.130">
    <property type="entry name" value="Integrin alpha, N-terminal"/>
    <property type="match status" value="4"/>
</dbReference>
<dbReference type="InterPro" id="IPR018511">
    <property type="entry name" value="Hemolysin-typ_Ca-bd_CS"/>
</dbReference>
<accession>A0ABR9UYB8</accession>
<keyword evidence="3" id="KW-0378">Hydrolase</keyword>